<accession>A0ACC0UMH5</accession>
<reference evidence="1" key="1">
    <citation type="submission" date="2021-03" db="EMBL/GenBank/DDBJ databases">
        <title>Evolutionary priming and transition to the ectomycorrhizal habit in an iconic lineage of mushroom-forming fungi: is preadaptation a requirement?</title>
        <authorList>
            <consortium name="DOE Joint Genome Institute"/>
            <person name="Looney B.P."/>
            <person name="Miyauchi S."/>
            <person name="Morin E."/>
            <person name="Drula E."/>
            <person name="Courty P.E."/>
            <person name="Chicoki N."/>
            <person name="Fauchery L."/>
            <person name="Kohler A."/>
            <person name="Kuo A."/>
            <person name="LaButti K."/>
            <person name="Pangilinan J."/>
            <person name="Lipzen A."/>
            <person name="Riley R."/>
            <person name="Andreopoulos W."/>
            <person name="He G."/>
            <person name="Johnson J."/>
            <person name="Barry K.W."/>
            <person name="Grigoriev I.V."/>
            <person name="Nagy L."/>
            <person name="Hibbett D."/>
            <person name="Henrissat B."/>
            <person name="Matheny P.B."/>
            <person name="Labbe J."/>
            <person name="Martin A.F."/>
        </authorList>
    </citation>
    <scope>NUCLEOTIDE SEQUENCE</scope>
    <source>
        <strain evidence="1">BPL698</strain>
    </source>
</reference>
<sequence>MTNKGTTRTTTPSARAHTAPRPGLLRLNKHSSRNHHRRHHHHHHNNNNNHNNNRSAGQRRRPGSFVAHVHFKSRVRITGGPRRPRGNPSLGDSSDSDSPSSSISAPLRYRSRDTVSRAPLVKRVSHFATHALQRRRPAPGAPAPPTQRLRARVHEYTPLFRAGAPVAYGAAVHRDSGGDDEGRSRVVGSHDEDEVVFGRWPWRALNRRWCTRQIKSTLCCGCPDESDADE</sequence>
<name>A0ACC0UMH5_9AGAM</name>
<evidence type="ECO:0000313" key="2">
    <source>
        <dbReference type="Proteomes" id="UP001207468"/>
    </source>
</evidence>
<evidence type="ECO:0000313" key="1">
    <source>
        <dbReference type="EMBL" id="KAI9512307.1"/>
    </source>
</evidence>
<gene>
    <name evidence="1" type="ORF">F5148DRAFT_973776</name>
</gene>
<dbReference type="EMBL" id="JAGFNK010000010">
    <property type="protein sequence ID" value="KAI9512307.1"/>
    <property type="molecule type" value="Genomic_DNA"/>
</dbReference>
<protein>
    <submittedName>
        <fullName evidence="1">Uncharacterized protein</fullName>
    </submittedName>
</protein>
<comment type="caution">
    <text evidence="1">The sequence shown here is derived from an EMBL/GenBank/DDBJ whole genome shotgun (WGS) entry which is preliminary data.</text>
</comment>
<organism evidence="1 2">
    <name type="scientific">Russula earlei</name>
    <dbReference type="NCBI Taxonomy" id="71964"/>
    <lineage>
        <taxon>Eukaryota</taxon>
        <taxon>Fungi</taxon>
        <taxon>Dikarya</taxon>
        <taxon>Basidiomycota</taxon>
        <taxon>Agaricomycotina</taxon>
        <taxon>Agaricomycetes</taxon>
        <taxon>Russulales</taxon>
        <taxon>Russulaceae</taxon>
        <taxon>Russula</taxon>
    </lineage>
</organism>
<keyword evidence="2" id="KW-1185">Reference proteome</keyword>
<proteinExistence type="predicted"/>
<dbReference type="Proteomes" id="UP001207468">
    <property type="component" value="Unassembled WGS sequence"/>
</dbReference>